<dbReference type="Pfam" id="PF11829">
    <property type="entry name" value="DUF3349"/>
    <property type="match status" value="1"/>
</dbReference>
<keyword evidence="2" id="KW-1185">Reference proteome</keyword>
<dbReference type="InterPro" id="IPR044918">
    <property type="entry name" value="DUF3349_helical"/>
</dbReference>
<name>A0A6P2BZ13_9ACTN</name>
<sequence>MAYVAFAFIARAHRRSYPEGVPEHDYLPLFALLGSQLTNDEVTLIVNELSFSADPESADAMKAAISAITHDPEVHESDINRVRAHLAAGGWPLADPTRD</sequence>
<dbReference type="AlphaFoldDB" id="A0A6P2BZ13"/>
<comment type="caution">
    <text evidence="1">The sequence shown here is derived from an EMBL/GenBank/DDBJ whole genome shotgun (WGS) entry which is preliminary data.</text>
</comment>
<dbReference type="EMBL" id="RPFW01000003">
    <property type="protein sequence ID" value="TVZ04314.1"/>
    <property type="molecule type" value="Genomic_DNA"/>
</dbReference>
<dbReference type="InterPro" id="IPR021784">
    <property type="entry name" value="DUF3349"/>
</dbReference>
<dbReference type="RefSeq" id="WP_145854183.1">
    <property type="nucleotide sequence ID" value="NZ_RPFW01000003.1"/>
</dbReference>
<dbReference type="Proteomes" id="UP000460272">
    <property type="component" value="Unassembled WGS sequence"/>
</dbReference>
<dbReference type="Gene3D" id="1.10.150.430">
    <property type="entry name" value="DUF3349, helical bundle"/>
    <property type="match status" value="1"/>
</dbReference>
<dbReference type="OrthoDB" id="4350726at2"/>
<protein>
    <submittedName>
        <fullName evidence="1">DUF3349 domain-containing protein</fullName>
    </submittedName>
</protein>
<proteinExistence type="predicted"/>
<reference evidence="1 2" key="1">
    <citation type="submission" date="2018-11" db="EMBL/GenBank/DDBJ databases">
        <title>Trebonia kvetii gen.nov., sp.nov., a novel acidophilic actinobacterium, and proposal of the new actinobacterial family Treboniaceae fam. nov.</title>
        <authorList>
            <person name="Rapoport D."/>
            <person name="Sagova-Mareckova M."/>
            <person name="Sedlacek I."/>
            <person name="Provaznik J."/>
            <person name="Kralova S."/>
            <person name="Pavlinic D."/>
            <person name="Benes V."/>
            <person name="Kopecky J."/>
        </authorList>
    </citation>
    <scope>NUCLEOTIDE SEQUENCE [LARGE SCALE GENOMIC DNA]</scope>
    <source>
        <strain evidence="1 2">15Tr583</strain>
    </source>
</reference>
<accession>A0A6P2BZ13</accession>
<evidence type="ECO:0000313" key="2">
    <source>
        <dbReference type="Proteomes" id="UP000460272"/>
    </source>
</evidence>
<organism evidence="1 2">
    <name type="scientific">Trebonia kvetii</name>
    <dbReference type="NCBI Taxonomy" id="2480626"/>
    <lineage>
        <taxon>Bacteria</taxon>
        <taxon>Bacillati</taxon>
        <taxon>Actinomycetota</taxon>
        <taxon>Actinomycetes</taxon>
        <taxon>Streptosporangiales</taxon>
        <taxon>Treboniaceae</taxon>
        <taxon>Trebonia</taxon>
    </lineage>
</organism>
<gene>
    <name evidence="1" type="ORF">EAS64_18225</name>
</gene>
<evidence type="ECO:0000313" key="1">
    <source>
        <dbReference type="EMBL" id="TVZ04314.1"/>
    </source>
</evidence>